<dbReference type="AlphaFoldDB" id="A0A2M7RKF8"/>
<evidence type="ECO:0000256" key="2">
    <source>
        <dbReference type="ARBA" id="ARBA00022691"/>
    </source>
</evidence>
<accession>A0A2M7RKF8</accession>
<dbReference type="GO" id="GO:0003824">
    <property type="term" value="F:catalytic activity"/>
    <property type="evidence" value="ECO:0007669"/>
    <property type="project" value="InterPro"/>
</dbReference>
<dbReference type="InterPro" id="IPR051198">
    <property type="entry name" value="BchE-like"/>
</dbReference>
<feature type="domain" description="Radical SAM core" evidence="7">
    <location>
        <begin position="178"/>
        <end position="399"/>
    </location>
</feature>
<dbReference type="InterPro" id="IPR036724">
    <property type="entry name" value="Cobalamin-bd_sf"/>
</dbReference>
<dbReference type="SFLD" id="SFLDG01082">
    <property type="entry name" value="B12-binding_domain_containing"/>
    <property type="match status" value="1"/>
</dbReference>
<dbReference type="Pfam" id="PF04055">
    <property type="entry name" value="Radical_SAM"/>
    <property type="match status" value="1"/>
</dbReference>
<dbReference type="InterPro" id="IPR006638">
    <property type="entry name" value="Elp3/MiaA/NifB-like_rSAM"/>
</dbReference>
<comment type="cofactor">
    <cofactor evidence="1">
        <name>[4Fe-4S] cluster</name>
        <dbReference type="ChEBI" id="CHEBI:49883"/>
    </cofactor>
</comment>
<dbReference type="Gene3D" id="3.80.30.20">
    <property type="entry name" value="tm_1862 like domain"/>
    <property type="match status" value="1"/>
</dbReference>
<dbReference type="InterPro" id="IPR023404">
    <property type="entry name" value="rSAM_horseshoe"/>
</dbReference>
<name>A0A2M7RKF8_9BACT</name>
<dbReference type="GO" id="GO:0031419">
    <property type="term" value="F:cobalamin binding"/>
    <property type="evidence" value="ECO:0007669"/>
    <property type="project" value="InterPro"/>
</dbReference>
<dbReference type="Proteomes" id="UP000230779">
    <property type="component" value="Unassembled WGS sequence"/>
</dbReference>
<dbReference type="GO" id="GO:0005829">
    <property type="term" value="C:cytosol"/>
    <property type="evidence" value="ECO:0007669"/>
    <property type="project" value="TreeGrafter"/>
</dbReference>
<dbReference type="InterPro" id="IPR006158">
    <property type="entry name" value="Cobalamin-bd"/>
</dbReference>
<dbReference type="SUPFAM" id="SSF52242">
    <property type="entry name" value="Cobalamin (vitamin B12)-binding domain"/>
    <property type="match status" value="1"/>
</dbReference>
<evidence type="ECO:0000256" key="3">
    <source>
        <dbReference type="ARBA" id="ARBA00022723"/>
    </source>
</evidence>
<dbReference type="InterPro" id="IPR058240">
    <property type="entry name" value="rSAM_sf"/>
</dbReference>
<dbReference type="PANTHER" id="PTHR43409">
    <property type="entry name" value="ANAEROBIC MAGNESIUM-PROTOPORPHYRIN IX MONOMETHYL ESTER CYCLASE-RELATED"/>
    <property type="match status" value="1"/>
</dbReference>
<dbReference type="GO" id="GO:0051539">
    <property type="term" value="F:4 iron, 4 sulfur cluster binding"/>
    <property type="evidence" value="ECO:0007669"/>
    <property type="project" value="UniProtKB-KW"/>
</dbReference>
<evidence type="ECO:0000256" key="5">
    <source>
        <dbReference type="ARBA" id="ARBA00023014"/>
    </source>
</evidence>
<evidence type="ECO:0000313" key="8">
    <source>
        <dbReference type="EMBL" id="PIY97239.1"/>
    </source>
</evidence>
<reference evidence="8 9" key="1">
    <citation type="submission" date="2017-09" db="EMBL/GenBank/DDBJ databases">
        <title>Depth-based differentiation of microbial function through sediment-hosted aquifers and enrichment of novel symbionts in the deep terrestrial subsurface.</title>
        <authorList>
            <person name="Probst A.J."/>
            <person name="Ladd B."/>
            <person name="Jarett J.K."/>
            <person name="Geller-Mcgrath D.E."/>
            <person name="Sieber C.M."/>
            <person name="Emerson J.B."/>
            <person name="Anantharaman K."/>
            <person name="Thomas B.C."/>
            <person name="Malmstrom R."/>
            <person name="Stieglmeier M."/>
            <person name="Klingl A."/>
            <person name="Woyke T."/>
            <person name="Ryan C.M."/>
            <person name="Banfield J.F."/>
        </authorList>
    </citation>
    <scope>NUCLEOTIDE SEQUENCE [LARGE SCALE GENOMIC DNA]</scope>
    <source>
        <strain evidence="8">CG_4_10_14_0_8_um_filter_42_10</strain>
    </source>
</reference>
<feature type="domain" description="B12-binding" evidence="6">
    <location>
        <begin position="1"/>
        <end position="131"/>
    </location>
</feature>
<dbReference type="SFLD" id="SFLDS00029">
    <property type="entry name" value="Radical_SAM"/>
    <property type="match status" value="1"/>
</dbReference>
<dbReference type="InterPro" id="IPR034466">
    <property type="entry name" value="Methyltransferase_Class_B"/>
</dbReference>
<protein>
    <submittedName>
        <fullName evidence="8">Uncharacterized protein</fullName>
    </submittedName>
</protein>
<keyword evidence="2" id="KW-0949">S-adenosyl-L-methionine</keyword>
<dbReference type="InterPro" id="IPR007197">
    <property type="entry name" value="rSAM"/>
</dbReference>
<gene>
    <name evidence="8" type="ORF">COY66_00630</name>
</gene>
<dbReference type="CDD" id="cd02068">
    <property type="entry name" value="radical_SAM_B12_BD"/>
    <property type="match status" value="1"/>
</dbReference>
<proteinExistence type="predicted"/>
<dbReference type="Pfam" id="PF02310">
    <property type="entry name" value="B12-binding"/>
    <property type="match status" value="1"/>
</dbReference>
<dbReference type="SFLD" id="SFLDG01123">
    <property type="entry name" value="methyltransferase_(Class_B)"/>
    <property type="match status" value="1"/>
</dbReference>
<dbReference type="CDD" id="cd01335">
    <property type="entry name" value="Radical_SAM"/>
    <property type="match status" value="1"/>
</dbReference>
<evidence type="ECO:0000256" key="1">
    <source>
        <dbReference type="ARBA" id="ARBA00001966"/>
    </source>
</evidence>
<evidence type="ECO:0000259" key="6">
    <source>
        <dbReference type="PROSITE" id="PS51332"/>
    </source>
</evidence>
<dbReference type="PROSITE" id="PS51332">
    <property type="entry name" value="B12_BINDING"/>
    <property type="match status" value="1"/>
</dbReference>
<dbReference type="GO" id="GO:0046872">
    <property type="term" value="F:metal ion binding"/>
    <property type="evidence" value="ECO:0007669"/>
    <property type="project" value="UniProtKB-KW"/>
</dbReference>
<dbReference type="SUPFAM" id="SSF102114">
    <property type="entry name" value="Radical SAM enzymes"/>
    <property type="match status" value="1"/>
</dbReference>
<dbReference type="Gene3D" id="3.40.50.280">
    <property type="entry name" value="Cobalamin-binding domain"/>
    <property type="match status" value="1"/>
</dbReference>
<dbReference type="PROSITE" id="PS51918">
    <property type="entry name" value="RADICAL_SAM"/>
    <property type="match status" value="1"/>
</dbReference>
<evidence type="ECO:0000256" key="4">
    <source>
        <dbReference type="ARBA" id="ARBA00023004"/>
    </source>
</evidence>
<organism evidence="8 9">
    <name type="scientific">Candidatus Kerfeldbacteria bacterium CG_4_10_14_0_8_um_filter_42_10</name>
    <dbReference type="NCBI Taxonomy" id="2014248"/>
    <lineage>
        <taxon>Bacteria</taxon>
        <taxon>Candidatus Kerfeldiibacteriota</taxon>
    </lineage>
</organism>
<evidence type="ECO:0000313" key="9">
    <source>
        <dbReference type="Proteomes" id="UP000230779"/>
    </source>
</evidence>
<keyword evidence="5" id="KW-0411">Iron-sulfur</keyword>
<evidence type="ECO:0000259" key="7">
    <source>
        <dbReference type="PROSITE" id="PS51918"/>
    </source>
</evidence>
<dbReference type="PANTHER" id="PTHR43409:SF16">
    <property type="entry name" value="SLR0320 PROTEIN"/>
    <property type="match status" value="1"/>
</dbReference>
<comment type="caution">
    <text evidence="8">The sequence shown here is derived from an EMBL/GenBank/DDBJ whole genome shotgun (WGS) entry which is preliminary data.</text>
</comment>
<dbReference type="SMART" id="SM00729">
    <property type="entry name" value="Elp3"/>
    <property type="match status" value="1"/>
</dbReference>
<keyword evidence="4" id="KW-0408">Iron</keyword>
<keyword evidence="3" id="KW-0479">Metal-binding</keyword>
<sequence length="455" mass="52179">MRVLLLHPKLRKYIQPKLPPLGILSVASFLEKIGHEVRVLDLNVYPEEFNDNLLENIDFVGVTATTPLIKEAWHLLSIIKKKNLPVIFGGPHSSALPEESLKKGVDIVVRGEGEQTMAEILAKWPNKENILGISYLKDGKAVHVPSRPLIKDIDTLPFPAFHLLENIEEYTTPQPVITEPMRTLTMVTSRGCPYGCNYCYKGVFGKTWRAHSPEYVVNLWEHIYRKFNVKMVGVQDDTFNLNYQRVEKICQLLKSRNIKTHWTTAQGMRADRIDKALLSKMKEVGFVRTGFGIENGSPEMIKIIGKQLDLARVKEAIDACKELGIESIGYFMIGNYGENKETMKKTIKLACKFDPDVAHFTIAVPLPGAPLFEIVKKEGKLLIDDWDSYGYTRGRCFFEIGELKKELVEKMWKRAYRQFYLRPKVFIRFFSKKATWLSLPKFFRASLAYLGIMKN</sequence>
<dbReference type="EMBL" id="PFMD01000006">
    <property type="protein sequence ID" value="PIY97239.1"/>
    <property type="molecule type" value="Genomic_DNA"/>
</dbReference>